<dbReference type="InterPro" id="IPR012914">
    <property type="entry name" value="PucR_dom"/>
</dbReference>
<dbReference type="PANTHER" id="PTHR33744">
    <property type="entry name" value="CARBOHYDRATE DIACID REGULATOR"/>
    <property type="match status" value="1"/>
</dbReference>
<organism evidence="5 6">
    <name type="scientific">Alginatibacterium sediminis</name>
    <dbReference type="NCBI Taxonomy" id="2164068"/>
    <lineage>
        <taxon>Bacteria</taxon>
        <taxon>Pseudomonadati</taxon>
        <taxon>Pseudomonadota</taxon>
        <taxon>Gammaproteobacteria</taxon>
        <taxon>Alteromonadales</taxon>
        <taxon>Alteromonadaceae</taxon>
        <taxon>Alginatibacterium</taxon>
    </lineage>
</organism>
<dbReference type="Pfam" id="PF07905">
    <property type="entry name" value="PucR"/>
    <property type="match status" value="1"/>
</dbReference>
<gene>
    <name evidence="5" type="ORF">DBZ36_12250</name>
</gene>
<sequence length="395" mass="44724">MPIRAQDIPQIPGLSSIKLLTGKNSQQVIRWPYLVENKELSPWLKGGELVFVTGINLQRSEQEFCQLIDEAMGESAAGMVILTQSEFIASIPKVVLSYASQHHFPILEQPYSLPMVEVTELICNAIIQDNLMTHSLQHFISQIINSSGELSSLSQLRASEFGLDLNSPVAIAFLQARQTDIIKIDSWLFQLNQWLRLMRSPYPTVEHHSGWYVLISIDAKDSTEQQRSQWQELSDYLEQFKFEFNIGISASLLGLSNLASAAVQAKQAAEFTQIHGHNRAILHYDDLGISRVFAAIEDPKILTTFCIHHLGPMFNSQSDTLNTLKQTLRCYFDNLGCQRQTANELNIHRNTLRNRLDKIQQLTGCQLDQAQQRLELQNALLMEPLAVLRQQLSQG</sequence>
<comment type="similarity">
    <text evidence="1">Belongs to the CdaR family.</text>
</comment>
<dbReference type="Pfam" id="PF17853">
    <property type="entry name" value="GGDEF_2"/>
    <property type="match status" value="1"/>
</dbReference>
<accession>A0A420EBD5</accession>
<evidence type="ECO:0000259" key="3">
    <source>
        <dbReference type="Pfam" id="PF13556"/>
    </source>
</evidence>
<dbReference type="PANTHER" id="PTHR33744:SF15">
    <property type="entry name" value="CARBOHYDRATE DIACID REGULATOR"/>
    <property type="match status" value="1"/>
</dbReference>
<dbReference type="Proteomes" id="UP000286482">
    <property type="component" value="Unassembled WGS sequence"/>
</dbReference>
<comment type="caution">
    <text evidence="5">The sequence shown here is derived from an EMBL/GenBank/DDBJ whole genome shotgun (WGS) entry which is preliminary data.</text>
</comment>
<dbReference type="Pfam" id="PF13556">
    <property type="entry name" value="HTH_30"/>
    <property type="match status" value="1"/>
</dbReference>
<dbReference type="RefSeq" id="WP_120355235.1">
    <property type="nucleotide sequence ID" value="NZ_RAQO01000006.1"/>
</dbReference>
<dbReference type="InterPro" id="IPR041522">
    <property type="entry name" value="CdaR_GGDEF"/>
</dbReference>
<protein>
    <submittedName>
        <fullName evidence="5">PucR family transcriptional regulator</fullName>
    </submittedName>
</protein>
<dbReference type="InterPro" id="IPR025736">
    <property type="entry name" value="PucR_C-HTH_dom"/>
</dbReference>
<reference evidence="5 6" key="1">
    <citation type="submission" date="2018-09" db="EMBL/GenBank/DDBJ databases">
        <authorList>
            <person name="Wang Z."/>
        </authorList>
    </citation>
    <scope>NUCLEOTIDE SEQUENCE [LARGE SCALE GENOMIC DNA]</scope>
    <source>
        <strain evidence="5 6">ALS 81</strain>
    </source>
</reference>
<feature type="domain" description="Purine catabolism PurC-like" evidence="2">
    <location>
        <begin position="8"/>
        <end position="126"/>
    </location>
</feature>
<evidence type="ECO:0000259" key="4">
    <source>
        <dbReference type="Pfam" id="PF17853"/>
    </source>
</evidence>
<feature type="domain" description="PucR C-terminal helix-turn-helix" evidence="3">
    <location>
        <begin position="325"/>
        <end position="381"/>
    </location>
</feature>
<dbReference type="OrthoDB" id="9792148at2"/>
<dbReference type="InterPro" id="IPR042070">
    <property type="entry name" value="PucR_C-HTH_sf"/>
</dbReference>
<keyword evidence="6" id="KW-1185">Reference proteome</keyword>
<dbReference type="EMBL" id="RAQO01000006">
    <property type="protein sequence ID" value="RKF18009.1"/>
    <property type="molecule type" value="Genomic_DNA"/>
</dbReference>
<evidence type="ECO:0000256" key="1">
    <source>
        <dbReference type="ARBA" id="ARBA00006754"/>
    </source>
</evidence>
<evidence type="ECO:0000259" key="2">
    <source>
        <dbReference type="Pfam" id="PF07905"/>
    </source>
</evidence>
<name>A0A420EBD5_9ALTE</name>
<dbReference type="AlphaFoldDB" id="A0A420EBD5"/>
<dbReference type="InterPro" id="IPR051448">
    <property type="entry name" value="CdaR-like_regulators"/>
</dbReference>
<evidence type="ECO:0000313" key="6">
    <source>
        <dbReference type="Proteomes" id="UP000286482"/>
    </source>
</evidence>
<proteinExistence type="inferred from homology"/>
<evidence type="ECO:0000313" key="5">
    <source>
        <dbReference type="EMBL" id="RKF18009.1"/>
    </source>
</evidence>
<dbReference type="Gene3D" id="1.10.10.2840">
    <property type="entry name" value="PucR C-terminal helix-turn-helix domain"/>
    <property type="match status" value="1"/>
</dbReference>
<feature type="domain" description="CdaR GGDEF-like" evidence="4">
    <location>
        <begin position="156"/>
        <end position="270"/>
    </location>
</feature>